<feature type="chain" id="PRO_5046627469" description="Outer membrane protein beta-barrel domain-containing protein" evidence="1">
    <location>
        <begin position="22"/>
        <end position="387"/>
    </location>
</feature>
<feature type="signal peptide" evidence="1">
    <location>
        <begin position="1"/>
        <end position="21"/>
    </location>
</feature>
<proteinExistence type="predicted"/>
<reference evidence="2" key="1">
    <citation type="submission" date="2023-06" db="EMBL/GenBank/DDBJ databases">
        <title>Genomic of Parafulvivirga corallium.</title>
        <authorList>
            <person name="Wang G."/>
        </authorList>
    </citation>
    <scope>NUCLEOTIDE SEQUENCE</scope>
    <source>
        <strain evidence="2">BMA10</strain>
    </source>
</reference>
<dbReference type="RefSeq" id="WP_346751134.1">
    <property type="nucleotide sequence ID" value="NZ_JAUJEA010000002.1"/>
</dbReference>
<comment type="caution">
    <text evidence="2">The sequence shown here is derived from an EMBL/GenBank/DDBJ whole genome shotgun (WGS) entry which is preliminary data.</text>
</comment>
<keyword evidence="3" id="KW-1185">Reference proteome</keyword>
<gene>
    <name evidence="2" type="ORF">QQ008_07030</name>
</gene>
<evidence type="ECO:0000313" key="3">
    <source>
        <dbReference type="Proteomes" id="UP001172082"/>
    </source>
</evidence>
<protein>
    <recommendedName>
        <fullName evidence="4">Outer membrane protein beta-barrel domain-containing protein</fullName>
    </recommendedName>
</protein>
<keyword evidence="1" id="KW-0732">Signal</keyword>
<organism evidence="2 3">
    <name type="scientific">Splendidivirga corallicola</name>
    <dbReference type="NCBI Taxonomy" id="3051826"/>
    <lineage>
        <taxon>Bacteria</taxon>
        <taxon>Pseudomonadati</taxon>
        <taxon>Bacteroidota</taxon>
        <taxon>Cytophagia</taxon>
        <taxon>Cytophagales</taxon>
        <taxon>Splendidivirgaceae</taxon>
        <taxon>Splendidivirga</taxon>
    </lineage>
</organism>
<accession>A0ABT8KK66</accession>
<dbReference type="EMBL" id="JAUJEA010000002">
    <property type="protein sequence ID" value="MDN5201106.1"/>
    <property type="molecule type" value="Genomic_DNA"/>
</dbReference>
<name>A0ABT8KK66_9BACT</name>
<evidence type="ECO:0000256" key="1">
    <source>
        <dbReference type="SAM" id="SignalP"/>
    </source>
</evidence>
<sequence>MKKIIYITGILFLASFSLSWANPKSFGNTGNSGNIQVRDSIIINFGNNSKILIYVKDKSDLDKIRSYDINAMLRDISISIDSAGKNTSYLKIEDESGEKYLSDTTIVIREGRSDREADESSSTLAKLKLANYRLEVNADDFEELEEEIDEFGRDGLEIRERTYEELPERTIHTFNIELGVNNYLEDGKFPDGSTDYTIKPFGSWYVSLNSVHKTAIGGPLFIEWGGNLSWYNFKMENPDVAIIKGENEILFEDRSPAISGKKSKLTASYINVSLVPVFDFSHGRRKVKSLQSGSFKISKYKKQGLRIGFGGYAGYRLGSHTKWIFRENGDRDKDKNRGNFHLNNFRYGIRGQFGFKSIDLFINYDLNELFQENKGPALNAISFGFTL</sequence>
<evidence type="ECO:0000313" key="2">
    <source>
        <dbReference type="EMBL" id="MDN5201106.1"/>
    </source>
</evidence>
<evidence type="ECO:0008006" key="4">
    <source>
        <dbReference type="Google" id="ProtNLM"/>
    </source>
</evidence>
<dbReference type="Proteomes" id="UP001172082">
    <property type="component" value="Unassembled WGS sequence"/>
</dbReference>